<keyword evidence="3 7" id="KW-0812">Transmembrane</keyword>
<evidence type="ECO:0000313" key="10">
    <source>
        <dbReference type="Proteomes" id="UP001222932"/>
    </source>
</evidence>
<organism evidence="9 10">
    <name type="scientific">Cutaneotrichosporon spelunceum</name>
    <dbReference type="NCBI Taxonomy" id="1672016"/>
    <lineage>
        <taxon>Eukaryota</taxon>
        <taxon>Fungi</taxon>
        <taxon>Dikarya</taxon>
        <taxon>Basidiomycota</taxon>
        <taxon>Agaricomycotina</taxon>
        <taxon>Tremellomycetes</taxon>
        <taxon>Trichosporonales</taxon>
        <taxon>Trichosporonaceae</taxon>
        <taxon>Cutaneotrichosporon</taxon>
    </lineage>
</organism>
<comment type="similarity">
    <text evidence="2">Belongs to the amino acid/polyamine transporter 2 family.</text>
</comment>
<comment type="subcellular location">
    <subcellularLocation>
        <location evidence="1">Membrane</location>
        <topology evidence="1">Multi-pass membrane protein</topology>
    </subcellularLocation>
</comment>
<evidence type="ECO:0000256" key="6">
    <source>
        <dbReference type="SAM" id="MobiDB-lite"/>
    </source>
</evidence>
<name>A0AAD3TXQ0_9TREE</name>
<feature type="transmembrane region" description="Helical" evidence="7">
    <location>
        <begin position="173"/>
        <end position="197"/>
    </location>
</feature>
<evidence type="ECO:0000256" key="1">
    <source>
        <dbReference type="ARBA" id="ARBA00004141"/>
    </source>
</evidence>
<dbReference type="GO" id="GO:0016020">
    <property type="term" value="C:membrane"/>
    <property type="evidence" value="ECO:0007669"/>
    <property type="project" value="UniProtKB-SubCell"/>
</dbReference>
<feature type="transmembrane region" description="Helical" evidence="7">
    <location>
        <begin position="396"/>
        <end position="417"/>
    </location>
</feature>
<feature type="transmembrane region" description="Helical" evidence="7">
    <location>
        <begin position="460"/>
        <end position="483"/>
    </location>
</feature>
<feature type="transmembrane region" description="Helical" evidence="7">
    <location>
        <begin position="236"/>
        <end position="255"/>
    </location>
</feature>
<evidence type="ECO:0000256" key="4">
    <source>
        <dbReference type="ARBA" id="ARBA00022989"/>
    </source>
</evidence>
<feature type="transmembrane region" description="Helical" evidence="7">
    <location>
        <begin position="92"/>
        <end position="115"/>
    </location>
</feature>
<feature type="transmembrane region" description="Helical" evidence="7">
    <location>
        <begin position="353"/>
        <end position="376"/>
    </location>
</feature>
<gene>
    <name evidence="9" type="primary">AAT20.1</name>
    <name evidence="9" type="ORF">CspeluHIS016_0602700</name>
</gene>
<reference evidence="9" key="2">
    <citation type="submission" date="2023-06" db="EMBL/GenBank/DDBJ databases">
        <authorList>
            <person name="Kobayashi Y."/>
            <person name="Kayamori A."/>
            <person name="Aoki K."/>
            <person name="Shiwa Y."/>
            <person name="Fujita N."/>
            <person name="Sugita T."/>
            <person name="Iwasaki W."/>
            <person name="Tanaka N."/>
            <person name="Takashima M."/>
        </authorList>
    </citation>
    <scope>NUCLEOTIDE SEQUENCE</scope>
    <source>
        <strain evidence="9">HIS016</strain>
    </source>
</reference>
<feature type="transmembrane region" description="Helical" evidence="7">
    <location>
        <begin position="209"/>
        <end position="229"/>
    </location>
</feature>
<feature type="domain" description="Amino acid transporter transmembrane" evidence="8">
    <location>
        <begin position="89"/>
        <end position="484"/>
    </location>
</feature>
<feature type="transmembrane region" description="Helical" evidence="7">
    <location>
        <begin position="423"/>
        <end position="448"/>
    </location>
</feature>
<dbReference type="GO" id="GO:0015179">
    <property type="term" value="F:L-amino acid transmembrane transporter activity"/>
    <property type="evidence" value="ECO:0007669"/>
    <property type="project" value="TreeGrafter"/>
</dbReference>
<keyword evidence="4 7" id="KW-1133">Transmembrane helix</keyword>
<reference evidence="9" key="1">
    <citation type="journal article" date="2023" name="BMC Genomics">
        <title>Chromosome-level genome assemblies of Cutaneotrichosporon spp. (Trichosporonales, Basidiomycota) reveal imbalanced evolution between nucleotide sequences and chromosome synteny.</title>
        <authorList>
            <person name="Kobayashi Y."/>
            <person name="Kayamori A."/>
            <person name="Aoki K."/>
            <person name="Shiwa Y."/>
            <person name="Matsutani M."/>
            <person name="Fujita N."/>
            <person name="Sugita T."/>
            <person name="Iwasaki W."/>
            <person name="Tanaka N."/>
            <person name="Takashima M."/>
        </authorList>
    </citation>
    <scope>NUCLEOTIDE SEQUENCE</scope>
    <source>
        <strain evidence="9">HIS016</strain>
    </source>
</reference>
<sequence>MSKKDSISGRITVLDGENDRRYSKDEEGYDYTRQRRMSSYGGGRRTSMGVIEGPPGRRMSLHPTAGMTQEQKEEYISDVTQDGKVKFNKLSWLQLTIVLVVTAVALGTLSMPAVFASLGMVGGVILTIGMGFVAVYTSYVIGQVKLKYPQVLDYPDVGVLLLPGRAGRAFRKFLQVCFVVFLILLVGSHCLTGQIAFKVITDNDTVCKVVWSVIAMVLLFICALPPSFAEMSFLGYIDFASIMAAVFVTLVATGIQARKNNWETGWTAKAPDLPFAYGMLAATNVLFAYSFAVCQFSFMEEMKTPEDFPKSIFTLGIVQITIYTCVGALGYAFVGPEVKSPALLSAGHTVSRVAFGLALPVIFISGSICAVTAGRFIMDHAFSHSTVRYVNTPRGWLTWIGIIAACCIVAFIVAQIIPVFSPLLGIISALFNSAFSLYLPGFMWFKLIREGGCFSTPKNIALTITNIIVIIIGLVIFGAGTYASVYDMAESYKKTSVGKPFACH</sequence>
<feature type="region of interest" description="Disordered" evidence="6">
    <location>
        <begin position="1"/>
        <end position="59"/>
    </location>
</feature>
<feature type="transmembrane region" description="Helical" evidence="7">
    <location>
        <begin position="311"/>
        <end position="333"/>
    </location>
</feature>
<evidence type="ECO:0000256" key="5">
    <source>
        <dbReference type="ARBA" id="ARBA00023136"/>
    </source>
</evidence>
<evidence type="ECO:0000256" key="3">
    <source>
        <dbReference type="ARBA" id="ARBA00022692"/>
    </source>
</evidence>
<keyword evidence="10" id="KW-1185">Reference proteome</keyword>
<proteinExistence type="inferred from homology"/>
<dbReference type="Proteomes" id="UP001222932">
    <property type="component" value="Unassembled WGS sequence"/>
</dbReference>
<accession>A0AAD3TXQ0</accession>
<evidence type="ECO:0000313" key="9">
    <source>
        <dbReference type="EMBL" id="GMK58828.1"/>
    </source>
</evidence>
<dbReference type="PANTHER" id="PTHR22950:SF8">
    <property type="entry name" value="AMINO ACID TRANSPORTER (EUROFUNG)"/>
    <property type="match status" value="1"/>
</dbReference>
<protein>
    <recommendedName>
        <fullName evidence="8">Amino acid transporter transmembrane domain-containing protein</fullName>
    </recommendedName>
</protein>
<dbReference type="Pfam" id="PF01490">
    <property type="entry name" value="Aa_trans"/>
    <property type="match status" value="1"/>
</dbReference>
<evidence type="ECO:0000256" key="7">
    <source>
        <dbReference type="SAM" id="Phobius"/>
    </source>
</evidence>
<dbReference type="AlphaFoldDB" id="A0AAD3TXQ0"/>
<keyword evidence="5 7" id="KW-0472">Membrane</keyword>
<feature type="compositionally biased region" description="Basic and acidic residues" evidence="6">
    <location>
        <begin position="17"/>
        <end position="33"/>
    </location>
</feature>
<evidence type="ECO:0000256" key="2">
    <source>
        <dbReference type="ARBA" id="ARBA00008066"/>
    </source>
</evidence>
<feature type="transmembrane region" description="Helical" evidence="7">
    <location>
        <begin position="275"/>
        <end position="299"/>
    </location>
</feature>
<evidence type="ECO:0000259" key="8">
    <source>
        <dbReference type="Pfam" id="PF01490"/>
    </source>
</evidence>
<comment type="caution">
    <text evidence="9">The sequence shown here is derived from an EMBL/GenBank/DDBJ whole genome shotgun (WGS) entry which is preliminary data.</text>
</comment>
<dbReference type="EMBL" id="BTCM01000006">
    <property type="protein sequence ID" value="GMK58828.1"/>
    <property type="molecule type" value="Genomic_DNA"/>
</dbReference>
<feature type="transmembrane region" description="Helical" evidence="7">
    <location>
        <begin position="121"/>
        <end position="141"/>
    </location>
</feature>
<dbReference type="InterPro" id="IPR013057">
    <property type="entry name" value="AA_transpt_TM"/>
</dbReference>
<dbReference type="PANTHER" id="PTHR22950">
    <property type="entry name" value="AMINO ACID TRANSPORTER"/>
    <property type="match status" value="1"/>
</dbReference>